<accession>A0AAX4JQP4</accession>
<keyword evidence="2" id="KW-1185">Reference proteome</keyword>
<dbReference type="GeneID" id="91093280"/>
<name>A0AAX4JQP4_9TREE</name>
<dbReference type="Proteomes" id="UP001355207">
    <property type="component" value="Chromosome 3"/>
</dbReference>
<evidence type="ECO:0000313" key="1">
    <source>
        <dbReference type="EMBL" id="WWC87716.1"/>
    </source>
</evidence>
<protein>
    <recommendedName>
        <fullName evidence="3">Chromo domain-containing protein</fullName>
    </recommendedName>
</protein>
<proteinExistence type="predicted"/>
<organism evidence="1 2">
    <name type="scientific">Kwoniella dendrophila CBS 6074</name>
    <dbReference type="NCBI Taxonomy" id="1295534"/>
    <lineage>
        <taxon>Eukaryota</taxon>
        <taxon>Fungi</taxon>
        <taxon>Dikarya</taxon>
        <taxon>Basidiomycota</taxon>
        <taxon>Agaricomycotina</taxon>
        <taxon>Tremellomycetes</taxon>
        <taxon>Tremellales</taxon>
        <taxon>Cryptococcaceae</taxon>
        <taxon>Kwoniella</taxon>
    </lineage>
</organism>
<dbReference type="RefSeq" id="XP_066074479.1">
    <property type="nucleotide sequence ID" value="XM_066218382.1"/>
</dbReference>
<dbReference type="EMBL" id="CP144100">
    <property type="protein sequence ID" value="WWC87716.1"/>
    <property type="molecule type" value="Genomic_DNA"/>
</dbReference>
<sequence>MQHLKTREEPEIWTHTNADKLIEDFKGEKKNFDRPVPVFKSWRGGDRRDDFEFIGWWKMESLETVEPQSDELKRMMQVKEEAKGYGRNGRTASAWAESLSTKWIKLKFARATETLKEPVKMEKKEGERYLLKIGGLEEEIRILEEPNSETD</sequence>
<reference evidence="1 2" key="1">
    <citation type="submission" date="2024-01" db="EMBL/GenBank/DDBJ databases">
        <title>Comparative genomics of Cryptococcus and Kwoniella reveals pathogenesis evolution and contrasting modes of karyotype evolution via chromosome fusion or intercentromeric recombination.</title>
        <authorList>
            <person name="Coelho M.A."/>
            <person name="David-Palma M."/>
            <person name="Shea T."/>
            <person name="Bowers K."/>
            <person name="McGinley-Smith S."/>
            <person name="Mohammad A.W."/>
            <person name="Gnirke A."/>
            <person name="Yurkov A.M."/>
            <person name="Nowrousian M."/>
            <person name="Sun S."/>
            <person name="Cuomo C.A."/>
            <person name="Heitman J."/>
        </authorList>
    </citation>
    <scope>NUCLEOTIDE SEQUENCE [LARGE SCALE GENOMIC DNA]</scope>
    <source>
        <strain evidence="1 2">CBS 6074</strain>
    </source>
</reference>
<gene>
    <name evidence="1" type="ORF">L201_002608</name>
</gene>
<evidence type="ECO:0008006" key="3">
    <source>
        <dbReference type="Google" id="ProtNLM"/>
    </source>
</evidence>
<evidence type="ECO:0000313" key="2">
    <source>
        <dbReference type="Proteomes" id="UP001355207"/>
    </source>
</evidence>
<dbReference type="AlphaFoldDB" id="A0AAX4JQP4"/>